<reference evidence="7 8" key="1">
    <citation type="submission" date="2021-09" db="EMBL/GenBank/DDBJ databases">
        <title>Genomic insights and catalytic innovation underlie evolution of tropane alkaloids biosynthesis.</title>
        <authorList>
            <person name="Wang Y.-J."/>
            <person name="Tian T."/>
            <person name="Huang J.-P."/>
            <person name="Huang S.-X."/>
        </authorList>
    </citation>
    <scope>NUCLEOTIDE SEQUENCE [LARGE SCALE GENOMIC DNA]</scope>
    <source>
        <strain evidence="7">KIB-2018</strain>
        <tissue evidence="7">Leaf</tissue>
    </source>
</reference>
<feature type="transmembrane region" description="Helical" evidence="6">
    <location>
        <begin position="368"/>
        <end position="385"/>
    </location>
</feature>
<dbReference type="GO" id="GO:0016020">
    <property type="term" value="C:membrane"/>
    <property type="evidence" value="ECO:0007669"/>
    <property type="project" value="UniProtKB-SubCell"/>
</dbReference>
<feature type="transmembrane region" description="Helical" evidence="6">
    <location>
        <begin position="115"/>
        <end position="133"/>
    </location>
</feature>
<protein>
    <recommendedName>
        <fullName evidence="9">Nucleobase-ascorbate transporter 12</fullName>
    </recommendedName>
</protein>
<evidence type="ECO:0000256" key="1">
    <source>
        <dbReference type="ARBA" id="ARBA00004141"/>
    </source>
</evidence>
<comment type="similarity">
    <text evidence="2">Belongs to the nucleobase:cation symporter-2 (NCS2) (TC 2.A.40) family.</text>
</comment>
<keyword evidence="8" id="KW-1185">Reference proteome</keyword>
<dbReference type="InterPro" id="IPR006043">
    <property type="entry name" value="NCS2"/>
</dbReference>
<feature type="transmembrane region" description="Helical" evidence="6">
    <location>
        <begin position="88"/>
        <end position="108"/>
    </location>
</feature>
<accession>A0AAV8SDE8</accession>
<evidence type="ECO:0000313" key="8">
    <source>
        <dbReference type="Proteomes" id="UP001159364"/>
    </source>
</evidence>
<feature type="transmembrane region" description="Helical" evidence="6">
    <location>
        <begin position="62"/>
        <end position="82"/>
    </location>
</feature>
<keyword evidence="4 6" id="KW-1133">Transmembrane helix</keyword>
<evidence type="ECO:0000256" key="2">
    <source>
        <dbReference type="ARBA" id="ARBA00008821"/>
    </source>
</evidence>
<organism evidence="7 8">
    <name type="scientific">Erythroxylum novogranatense</name>
    <dbReference type="NCBI Taxonomy" id="1862640"/>
    <lineage>
        <taxon>Eukaryota</taxon>
        <taxon>Viridiplantae</taxon>
        <taxon>Streptophyta</taxon>
        <taxon>Embryophyta</taxon>
        <taxon>Tracheophyta</taxon>
        <taxon>Spermatophyta</taxon>
        <taxon>Magnoliopsida</taxon>
        <taxon>eudicotyledons</taxon>
        <taxon>Gunneridae</taxon>
        <taxon>Pentapetalae</taxon>
        <taxon>rosids</taxon>
        <taxon>fabids</taxon>
        <taxon>Malpighiales</taxon>
        <taxon>Erythroxylaceae</taxon>
        <taxon>Erythroxylum</taxon>
    </lineage>
</organism>
<dbReference type="GO" id="GO:0022857">
    <property type="term" value="F:transmembrane transporter activity"/>
    <property type="evidence" value="ECO:0007669"/>
    <property type="project" value="InterPro"/>
</dbReference>
<feature type="transmembrane region" description="Helical" evidence="6">
    <location>
        <begin position="312"/>
        <end position="333"/>
    </location>
</feature>
<feature type="transmembrane region" description="Helical" evidence="6">
    <location>
        <begin position="422"/>
        <end position="442"/>
    </location>
</feature>
<comment type="caution">
    <text evidence="7">The sequence shown here is derived from an EMBL/GenBank/DDBJ whole genome shotgun (WGS) entry which is preliminary data.</text>
</comment>
<evidence type="ECO:0008006" key="9">
    <source>
        <dbReference type="Google" id="ProtNLM"/>
    </source>
</evidence>
<evidence type="ECO:0000256" key="4">
    <source>
        <dbReference type="ARBA" id="ARBA00022989"/>
    </source>
</evidence>
<comment type="subcellular location">
    <subcellularLocation>
        <location evidence="1">Membrane</location>
        <topology evidence="1">Multi-pass membrane protein</topology>
    </subcellularLocation>
</comment>
<dbReference type="Pfam" id="PF00860">
    <property type="entry name" value="Xan_ur_permease"/>
    <property type="match status" value="1"/>
</dbReference>
<dbReference type="Proteomes" id="UP001159364">
    <property type="component" value="Linkage Group LG11"/>
</dbReference>
<keyword evidence="5 6" id="KW-0472">Membrane</keyword>
<sequence length="492" mass="53297">MAVSTVLFVSGVTTLLHTSFGSRLPLIQGPSFVYLAPALAIINSPEFLGLNENKFKHIMKELQGAIIIASTFQALLGYSGLMSVFVRLINPVVVAPTIAAVGISFYSYGFPLVGNCIEIGAGQILLVIIFSLYLRKVYVLGHRVFLIYAVPLGLGITWAAAFLLTEAGAYSYKGCDVNIPASDIISGHCRKHVSRMKHCRVDTSHALRSSPWFRFPYPLQWGTPIFNWKMALVMCVVSIISSVDSVGSYHATSLLVASRPPTPGVLSRGIGLEGLSSILAGLWGTGTGSTTLTENVHTIAVTKIGSRRAIEVGACILILLSLIGKVGGCIASIPEVMVAALLCFMWAMLTALGLSNLRYSEAGSSRNIIIVGLSLFFSLSIPAYFQQYGISANSNLSVPSYFQPYIVASHGPIRSKYGGLNYVLNTLLSLNMVIAFLVAVILDNTVPGSRQERGVYEWSEREAARSEPAVSKDYELPFRVGRIFRWVKWVGL</sequence>
<keyword evidence="3 6" id="KW-0812">Transmembrane</keyword>
<dbReference type="EMBL" id="JAIWQS010000011">
    <property type="protein sequence ID" value="KAJ8750231.1"/>
    <property type="molecule type" value="Genomic_DNA"/>
</dbReference>
<evidence type="ECO:0000256" key="5">
    <source>
        <dbReference type="ARBA" id="ARBA00023136"/>
    </source>
</evidence>
<feature type="transmembrane region" description="Helical" evidence="6">
    <location>
        <begin position="339"/>
        <end position="356"/>
    </location>
</feature>
<evidence type="ECO:0000313" key="7">
    <source>
        <dbReference type="EMBL" id="KAJ8750231.1"/>
    </source>
</evidence>
<feature type="transmembrane region" description="Helical" evidence="6">
    <location>
        <begin position="145"/>
        <end position="164"/>
    </location>
</feature>
<dbReference type="PANTHER" id="PTHR11119">
    <property type="entry name" value="XANTHINE-URACIL / VITAMIN C PERMEASE FAMILY MEMBER"/>
    <property type="match status" value="1"/>
</dbReference>
<name>A0AAV8SDE8_9ROSI</name>
<feature type="transmembrane region" description="Helical" evidence="6">
    <location>
        <begin position="31"/>
        <end position="50"/>
    </location>
</feature>
<dbReference type="AlphaFoldDB" id="A0AAV8SDE8"/>
<proteinExistence type="inferred from homology"/>
<evidence type="ECO:0000256" key="3">
    <source>
        <dbReference type="ARBA" id="ARBA00022692"/>
    </source>
</evidence>
<evidence type="ECO:0000256" key="6">
    <source>
        <dbReference type="SAM" id="Phobius"/>
    </source>
</evidence>
<gene>
    <name evidence="7" type="ORF">K2173_014146</name>
</gene>